<dbReference type="PANTHER" id="PTHR15140">
    <property type="entry name" value="TUBULIN-SPECIFIC CHAPERONE E"/>
    <property type="match status" value="1"/>
</dbReference>
<protein>
    <submittedName>
        <fullName evidence="2">Uncharacterized protein LOC104232578</fullName>
    </submittedName>
</protein>
<keyword evidence="1" id="KW-1185">Reference proteome</keyword>
<dbReference type="RefSeq" id="XP_009784114.1">
    <property type="nucleotide sequence ID" value="XM_009785812.1"/>
</dbReference>
<name>A0A1U7XB10_NICSY</name>
<dbReference type="AlphaFoldDB" id="A0A1U7XB10"/>
<evidence type="ECO:0000313" key="1">
    <source>
        <dbReference type="Proteomes" id="UP000189701"/>
    </source>
</evidence>
<accession>A0A1U7XB10</accession>
<reference evidence="1" key="1">
    <citation type="journal article" date="2013" name="Genome Biol.">
        <title>Reference genomes and transcriptomes of Nicotiana sylvestris and Nicotiana tomentosiformis.</title>
        <authorList>
            <person name="Sierro N."/>
            <person name="Battey J.N."/>
            <person name="Ouadi S."/>
            <person name="Bovet L."/>
            <person name="Goepfert S."/>
            <person name="Bakaher N."/>
            <person name="Peitsch M.C."/>
            <person name="Ivanov N.V."/>
        </authorList>
    </citation>
    <scope>NUCLEOTIDE SEQUENCE [LARGE SCALE GENOMIC DNA]</scope>
</reference>
<reference evidence="2" key="2">
    <citation type="submission" date="2025-08" db="UniProtKB">
        <authorList>
            <consortium name="RefSeq"/>
        </authorList>
    </citation>
    <scope>IDENTIFICATION</scope>
    <source>
        <tissue evidence="2">Leaf</tissue>
    </source>
</reference>
<dbReference type="OrthoDB" id="1302414at2759"/>
<dbReference type="eggNOG" id="KOG4658">
    <property type="taxonomic scope" value="Eukaryota"/>
</dbReference>
<dbReference type="Proteomes" id="UP000189701">
    <property type="component" value="Unplaced"/>
</dbReference>
<dbReference type="PANTHER" id="PTHR15140:SF28">
    <property type="entry name" value="LATE BLIGHT RESISTANCE PROTEIN HOMOLOG R1B-16 ISOFORM X1"/>
    <property type="match status" value="1"/>
</dbReference>
<organism evidence="1 2">
    <name type="scientific">Nicotiana sylvestris</name>
    <name type="common">Wood tobacco</name>
    <name type="synonym">South American tobacco</name>
    <dbReference type="NCBI Taxonomy" id="4096"/>
    <lineage>
        <taxon>Eukaryota</taxon>
        <taxon>Viridiplantae</taxon>
        <taxon>Streptophyta</taxon>
        <taxon>Embryophyta</taxon>
        <taxon>Tracheophyta</taxon>
        <taxon>Spermatophyta</taxon>
        <taxon>Magnoliopsida</taxon>
        <taxon>eudicotyledons</taxon>
        <taxon>Gunneridae</taxon>
        <taxon>Pentapetalae</taxon>
        <taxon>asterids</taxon>
        <taxon>lamiids</taxon>
        <taxon>Solanales</taxon>
        <taxon>Solanaceae</taxon>
        <taxon>Nicotianoideae</taxon>
        <taxon>Nicotianeae</taxon>
        <taxon>Nicotiana</taxon>
    </lineage>
</organism>
<evidence type="ECO:0000313" key="2">
    <source>
        <dbReference type="RefSeq" id="XP_009784114.1"/>
    </source>
</evidence>
<dbReference type="SUPFAM" id="SSF52058">
    <property type="entry name" value="L domain-like"/>
    <property type="match status" value="1"/>
</dbReference>
<proteinExistence type="predicted"/>
<dbReference type="InterPro" id="IPR032675">
    <property type="entry name" value="LRR_dom_sf"/>
</dbReference>
<dbReference type="Gene3D" id="3.80.10.10">
    <property type="entry name" value="Ribonuclease Inhibitor"/>
    <property type="match status" value="1"/>
</dbReference>
<gene>
    <name evidence="2" type="primary">LOC104232578</name>
</gene>
<sequence>MAEFFEAKKGGFNNFQKLKCLEQLKLLNDVGSSMSKVLQLPHAFLGFLRRLHKLTLSNTRFVWSDANKLGQLECLEVLKLKENAFCGTAWDSVGFSKLKVLWIERATDLETWKSSNFSFQRLKYLVLKSCDKLEAVPFEFAGVTSLQEMTLNNTKKANKSAKAIEGRKMQELMRKVAERKTGTDCQAPESFKFKLTIFPPESADCDST</sequence>